<evidence type="ECO:0000256" key="1">
    <source>
        <dbReference type="SAM" id="MobiDB-lite"/>
    </source>
</evidence>
<feature type="region of interest" description="Disordered" evidence="1">
    <location>
        <begin position="1"/>
        <end position="41"/>
    </location>
</feature>
<accession>D5AC47</accession>
<organism evidence="2">
    <name type="scientific">Picea sitchensis</name>
    <name type="common">Sitka spruce</name>
    <name type="synonym">Pinus sitchensis</name>
    <dbReference type="NCBI Taxonomy" id="3332"/>
    <lineage>
        <taxon>Eukaryota</taxon>
        <taxon>Viridiplantae</taxon>
        <taxon>Streptophyta</taxon>
        <taxon>Embryophyta</taxon>
        <taxon>Tracheophyta</taxon>
        <taxon>Spermatophyta</taxon>
        <taxon>Pinopsida</taxon>
        <taxon>Pinidae</taxon>
        <taxon>Conifers I</taxon>
        <taxon>Pinales</taxon>
        <taxon>Pinaceae</taxon>
        <taxon>Picea</taxon>
    </lineage>
</organism>
<evidence type="ECO:0000313" key="2">
    <source>
        <dbReference type="EMBL" id="ADE77116.1"/>
    </source>
</evidence>
<dbReference type="EMBL" id="BT123819">
    <property type="protein sequence ID" value="ADE77116.1"/>
    <property type="molecule type" value="mRNA"/>
</dbReference>
<proteinExistence type="evidence at transcript level"/>
<protein>
    <submittedName>
        <fullName evidence="2">Uncharacterized protein</fullName>
    </submittedName>
</protein>
<feature type="compositionally biased region" description="Acidic residues" evidence="1">
    <location>
        <begin position="22"/>
        <end position="41"/>
    </location>
</feature>
<reference evidence="2" key="1">
    <citation type="submission" date="2010-04" db="EMBL/GenBank/DDBJ databases">
        <authorList>
            <person name="Reid K.E."/>
            <person name="Liao N."/>
            <person name="Chan S."/>
            <person name="Docking R."/>
            <person name="Taylor G."/>
            <person name="Moore R."/>
            <person name="Mayo M."/>
            <person name="Munro S."/>
            <person name="King J."/>
            <person name="Yanchuk A."/>
            <person name="Holt R."/>
            <person name="Jones S."/>
            <person name="Marra M."/>
            <person name="Ritland C.E."/>
            <person name="Ritland K."/>
            <person name="Bohlmann J."/>
        </authorList>
    </citation>
    <scope>NUCLEOTIDE SEQUENCE</scope>
    <source>
        <tissue evidence="2">Bud</tissue>
    </source>
</reference>
<name>D5AC47_PICSI</name>
<sequence>MTGWMLGLGKSGISTPACPIDDWLDADTDDDEDYPEEEVEI</sequence>
<dbReference type="AlphaFoldDB" id="D5AC47"/>